<sequence length="126" mass="13501">MRRLVTQTLVWLVVVSLFATPPAFVSGLNFSGSSNIAATGDLAGASAAAAEKQNQNRTIAGQANLAYFYYERTIAEEAVDSIEQSTALAPYVATSPSVHASAARRLLDLVCRDDRSVPVPPRHLRL</sequence>
<comment type="caution">
    <text evidence="1">The sequence shown here is derived from an EMBL/GenBank/DDBJ whole genome shotgun (WGS) entry which is preliminary data.</text>
</comment>
<evidence type="ECO:0000313" key="2">
    <source>
        <dbReference type="Proteomes" id="UP000318878"/>
    </source>
</evidence>
<name>A0A5C5VMG3_9BACT</name>
<evidence type="ECO:0000313" key="1">
    <source>
        <dbReference type="EMBL" id="TWT39081.1"/>
    </source>
</evidence>
<gene>
    <name evidence="1" type="ORF">Enr8_07760</name>
</gene>
<proteinExistence type="predicted"/>
<reference evidence="1 2" key="1">
    <citation type="submission" date="2019-02" db="EMBL/GenBank/DDBJ databases">
        <title>Deep-cultivation of Planctomycetes and their phenomic and genomic characterization uncovers novel biology.</title>
        <authorList>
            <person name="Wiegand S."/>
            <person name="Jogler M."/>
            <person name="Boedeker C."/>
            <person name="Pinto D."/>
            <person name="Vollmers J."/>
            <person name="Rivas-Marin E."/>
            <person name="Kohn T."/>
            <person name="Peeters S.H."/>
            <person name="Heuer A."/>
            <person name="Rast P."/>
            <person name="Oberbeckmann S."/>
            <person name="Bunk B."/>
            <person name="Jeske O."/>
            <person name="Meyerdierks A."/>
            <person name="Storesund J.E."/>
            <person name="Kallscheuer N."/>
            <person name="Luecker S."/>
            <person name="Lage O.M."/>
            <person name="Pohl T."/>
            <person name="Merkel B.J."/>
            <person name="Hornburger P."/>
            <person name="Mueller R.-W."/>
            <person name="Bruemmer F."/>
            <person name="Labrenz M."/>
            <person name="Spormann A.M."/>
            <person name="Op Den Camp H."/>
            <person name="Overmann J."/>
            <person name="Amann R."/>
            <person name="Jetten M.S.M."/>
            <person name="Mascher T."/>
            <person name="Medema M.H."/>
            <person name="Devos D.P."/>
            <person name="Kaster A.-K."/>
            <person name="Ovreas L."/>
            <person name="Rohde M."/>
            <person name="Galperin M.Y."/>
            <person name="Jogler C."/>
        </authorList>
    </citation>
    <scope>NUCLEOTIDE SEQUENCE [LARGE SCALE GENOMIC DNA]</scope>
    <source>
        <strain evidence="1 2">Enr8</strain>
    </source>
</reference>
<protein>
    <submittedName>
        <fullName evidence="1">Uncharacterized protein</fullName>
    </submittedName>
</protein>
<dbReference type="EMBL" id="SJPF01000001">
    <property type="protein sequence ID" value="TWT39081.1"/>
    <property type="molecule type" value="Genomic_DNA"/>
</dbReference>
<organism evidence="1 2">
    <name type="scientific">Blastopirellula retiformator</name>
    <dbReference type="NCBI Taxonomy" id="2527970"/>
    <lineage>
        <taxon>Bacteria</taxon>
        <taxon>Pseudomonadati</taxon>
        <taxon>Planctomycetota</taxon>
        <taxon>Planctomycetia</taxon>
        <taxon>Pirellulales</taxon>
        <taxon>Pirellulaceae</taxon>
        <taxon>Blastopirellula</taxon>
    </lineage>
</organism>
<accession>A0A5C5VMG3</accession>
<dbReference type="AlphaFoldDB" id="A0A5C5VMG3"/>
<keyword evidence="2" id="KW-1185">Reference proteome</keyword>
<dbReference type="Proteomes" id="UP000318878">
    <property type="component" value="Unassembled WGS sequence"/>
</dbReference>
<dbReference type="RefSeq" id="WP_146429279.1">
    <property type="nucleotide sequence ID" value="NZ_SJPF01000001.1"/>
</dbReference>